<dbReference type="SUPFAM" id="SSF48264">
    <property type="entry name" value="Cytochrome P450"/>
    <property type="match status" value="1"/>
</dbReference>
<evidence type="ECO:0000313" key="7">
    <source>
        <dbReference type="EMBL" id="KAG2219261.1"/>
    </source>
</evidence>
<evidence type="ECO:0000256" key="1">
    <source>
        <dbReference type="ARBA" id="ARBA00001971"/>
    </source>
</evidence>
<evidence type="ECO:0000256" key="2">
    <source>
        <dbReference type="ARBA" id="ARBA00010617"/>
    </source>
</evidence>
<dbReference type="PRINTS" id="PR00465">
    <property type="entry name" value="EP450IV"/>
</dbReference>
<comment type="cofactor">
    <cofactor evidence="1 5">
        <name>heme</name>
        <dbReference type="ChEBI" id="CHEBI:30413"/>
    </cofactor>
</comment>
<keyword evidence="8" id="KW-1185">Reference proteome</keyword>
<dbReference type="InterPro" id="IPR002403">
    <property type="entry name" value="Cyt_P450_E_grp-IV"/>
</dbReference>
<dbReference type="GO" id="GO:0020037">
    <property type="term" value="F:heme binding"/>
    <property type="evidence" value="ECO:0007669"/>
    <property type="project" value="InterPro"/>
</dbReference>
<comment type="caution">
    <text evidence="7">The sequence shown here is derived from an EMBL/GenBank/DDBJ whole genome shotgun (WGS) entry which is preliminary data.</text>
</comment>
<keyword evidence="4 5" id="KW-0408">Iron</keyword>
<dbReference type="InterPro" id="IPR001128">
    <property type="entry name" value="Cyt_P450"/>
</dbReference>
<evidence type="ECO:0000256" key="4">
    <source>
        <dbReference type="ARBA" id="ARBA00023004"/>
    </source>
</evidence>
<reference evidence="7 8" key="1">
    <citation type="submission" date="2020-12" db="EMBL/GenBank/DDBJ databases">
        <title>Metabolic potential, ecology and presence of endohyphal bacteria is reflected in genomic diversity of Mucoromycotina.</title>
        <authorList>
            <person name="Muszewska A."/>
            <person name="Okrasinska A."/>
            <person name="Steczkiewicz K."/>
            <person name="Drgas O."/>
            <person name="Orlowska M."/>
            <person name="Perlinska-Lenart U."/>
            <person name="Aleksandrzak-Piekarczyk T."/>
            <person name="Szatraj K."/>
            <person name="Zielenkiewicz U."/>
            <person name="Pilsyk S."/>
            <person name="Malc E."/>
            <person name="Mieczkowski P."/>
            <person name="Kruszewska J.S."/>
            <person name="Biernat P."/>
            <person name="Pawlowska J."/>
        </authorList>
    </citation>
    <scope>NUCLEOTIDE SEQUENCE [LARGE SCALE GENOMIC DNA]</scope>
    <source>
        <strain evidence="7 8">CBS 142.35</strain>
    </source>
</reference>
<dbReference type="PROSITE" id="PS00086">
    <property type="entry name" value="CYTOCHROME_P450"/>
    <property type="match status" value="1"/>
</dbReference>
<proteinExistence type="inferred from homology"/>
<organism evidence="7 8">
    <name type="scientific">Circinella minor</name>
    <dbReference type="NCBI Taxonomy" id="1195481"/>
    <lineage>
        <taxon>Eukaryota</taxon>
        <taxon>Fungi</taxon>
        <taxon>Fungi incertae sedis</taxon>
        <taxon>Mucoromycota</taxon>
        <taxon>Mucoromycotina</taxon>
        <taxon>Mucoromycetes</taxon>
        <taxon>Mucorales</taxon>
        <taxon>Lichtheimiaceae</taxon>
        <taxon>Circinella</taxon>
    </lineage>
</organism>
<dbReference type="Gene3D" id="1.10.630.10">
    <property type="entry name" value="Cytochrome P450"/>
    <property type="match status" value="1"/>
</dbReference>
<dbReference type="GO" id="GO:0005506">
    <property type="term" value="F:iron ion binding"/>
    <property type="evidence" value="ECO:0007669"/>
    <property type="project" value="InterPro"/>
</dbReference>
<dbReference type="OrthoDB" id="1844152at2759"/>
<evidence type="ECO:0000313" key="8">
    <source>
        <dbReference type="Proteomes" id="UP000646827"/>
    </source>
</evidence>
<name>A0A8H7VDN4_9FUNG</name>
<keyword evidence="6" id="KW-0503">Monooxygenase</keyword>
<dbReference type="EMBL" id="JAEPRB010000187">
    <property type="protein sequence ID" value="KAG2219261.1"/>
    <property type="molecule type" value="Genomic_DNA"/>
</dbReference>
<sequence length="528" mass="60205">MQLTIPSSLDQIIETVKDINLSSRQQQTIGLLTAATVITSYTFYRLFKGPRDNCPTVPYRNPFNGSSAEYRKDPSAFVKKWTEEYGPVYRVHLFGRVCICMHTIVSGRYVREIFMNSNFDFNAGIEKRFNMKSMADIRAHEVPASDTRVAVVQYLTPHLKYFTPRAVENLNIGLHDIVGDLQGKKELPHLYPLVQRMVSRASASVFVGTNLCQNSELVTSFQEITGDLGSYIYAENYWIEPFQALMNLKMWAIGKFSASTRKHRRVMLNAIVPEIKSRLENAKKPDWERPNDILQDLIENFKVPPGRDIATHITNQIIVLIFASIHTTSENGTIVLYRILNTPGLLEELYKEQQEVLTNAGLDPNGKSSEVFTFDIIKNMVKLDSVCRESMRLRNEFYELTHTNVGKNKVVLSNGTIIPPGGDVLINAWYNQQSNDWEEMKKDKSEDRTEFKPLRYVNTGYPSTKVSDDYLVFGEGKHACPGRWFAIQEIKTVISLLIRDYKLQPTSDIIFPTTVQTALPFGSVSIEK</sequence>
<evidence type="ECO:0008006" key="9">
    <source>
        <dbReference type="Google" id="ProtNLM"/>
    </source>
</evidence>
<dbReference type="CDD" id="cd11041">
    <property type="entry name" value="CYP503A1-like"/>
    <property type="match status" value="1"/>
</dbReference>
<dbReference type="Pfam" id="PF00067">
    <property type="entry name" value="p450"/>
    <property type="match status" value="1"/>
</dbReference>
<keyword evidence="6" id="KW-0560">Oxidoreductase</keyword>
<dbReference type="PANTHER" id="PTHR46206">
    <property type="entry name" value="CYTOCHROME P450"/>
    <property type="match status" value="1"/>
</dbReference>
<dbReference type="GO" id="GO:0016705">
    <property type="term" value="F:oxidoreductase activity, acting on paired donors, with incorporation or reduction of molecular oxygen"/>
    <property type="evidence" value="ECO:0007669"/>
    <property type="project" value="InterPro"/>
</dbReference>
<keyword evidence="3 5" id="KW-0479">Metal-binding</keyword>
<evidence type="ECO:0000256" key="3">
    <source>
        <dbReference type="ARBA" id="ARBA00022723"/>
    </source>
</evidence>
<dbReference type="AlphaFoldDB" id="A0A8H7VDN4"/>
<gene>
    <name evidence="7" type="ORF">INT45_000037</name>
</gene>
<dbReference type="InterPro" id="IPR017972">
    <property type="entry name" value="Cyt_P450_CS"/>
</dbReference>
<keyword evidence="5 6" id="KW-0349">Heme</keyword>
<comment type="similarity">
    <text evidence="2 6">Belongs to the cytochrome P450 family.</text>
</comment>
<accession>A0A8H7VDN4</accession>
<feature type="binding site" description="axial binding residue" evidence="5">
    <location>
        <position position="480"/>
    </location>
    <ligand>
        <name>heme</name>
        <dbReference type="ChEBI" id="CHEBI:30413"/>
    </ligand>
    <ligandPart>
        <name>Fe</name>
        <dbReference type="ChEBI" id="CHEBI:18248"/>
    </ligandPart>
</feature>
<evidence type="ECO:0000256" key="6">
    <source>
        <dbReference type="RuleBase" id="RU000461"/>
    </source>
</evidence>
<evidence type="ECO:0000256" key="5">
    <source>
        <dbReference type="PIRSR" id="PIRSR602403-1"/>
    </source>
</evidence>
<dbReference type="InterPro" id="IPR036396">
    <property type="entry name" value="Cyt_P450_sf"/>
</dbReference>
<dbReference type="Proteomes" id="UP000646827">
    <property type="component" value="Unassembled WGS sequence"/>
</dbReference>
<dbReference type="PANTHER" id="PTHR46206:SF7">
    <property type="entry name" value="P450, PUTATIVE (EUROFUNG)-RELATED"/>
    <property type="match status" value="1"/>
</dbReference>
<protein>
    <recommendedName>
        <fullName evidence="9">Cytochrome P450</fullName>
    </recommendedName>
</protein>
<dbReference type="GO" id="GO:0004497">
    <property type="term" value="F:monooxygenase activity"/>
    <property type="evidence" value="ECO:0007669"/>
    <property type="project" value="UniProtKB-KW"/>
</dbReference>